<evidence type="ECO:0000256" key="4">
    <source>
        <dbReference type="ARBA" id="ARBA00022692"/>
    </source>
</evidence>
<organism evidence="10 11">
    <name type="scientific">Candidatus Bodocaedibacter vickermanii</name>
    <dbReference type="NCBI Taxonomy" id="2741701"/>
    <lineage>
        <taxon>Bacteria</taxon>
        <taxon>Pseudomonadati</taxon>
        <taxon>Pseudomonadota</taxon>
        <taxon>Alphaproteobacteria</taxon>
        <taxon>Holosporales</taxon>
        <taxon>Candidatus Paracaedibacteraceae</taxon>
        <taxon>Candidatus Bodocaedibacter</taxon>
    </lineage>
</organism>
<evidence type="ECO:0000313" key="11">
    <source>
        <dbReference type="Proteomes" id="UP000594001"/>
    </source>
</evidence>
<proteinExistence type="predicted"/>
<dbReference type="GO" id="GO:0005886">
    <property type="term" value="C:plasma membrane"/>
    <property type="evidence" value="ECO:0007669"/>
    <property type="project" value="UniProtKB-SubCell"/>
</dbReference>
<feature type="transmembrane region" description="Helical" evidence="8">
    <location>
        <begin position="326"/>
        <end position="347"/>
    </location>
</feature>
<evidence type="ECO:0000313" key="10">
    <source>
        <dbReference type="EMBL" id="QOL19568.1"/>
    </source>
</evidence>
<feature type="transmembrane region" description="Helical" evidence="8">
    <location>
        <begin position="46"/>
        <end position="64"/>
    </location>
</feature>
<evidence type="ECO:0000256" key="5">
    <source>
        <dbReference type="ARBA" id="ARBA00022847"/>
    </source>
</evidence>
<dbReference type="PANTHER" id="PTHR43528">
    <property type="entry name" value="ALPHA-KETOGLUTARATE PERMEASE"/>
    <property type="match status" value="1"/>
</dbReference>
<reference evidence="10 11" key="1">
    <citation type="submission" date="2020-06" db="EMBL/GenBank/DDBJ databases">
        <title>The endosymbiont of the kinetoplastid Bodo saltans is a Paracaedibacter-like alpha-proteobacterium possessing a putative toxin-antitoxin system.</title>
        <authorList>
            <person name="Midha S."/>
            <person name="Rigden D.J."/>
            <person name="Siozios S."/>
            <person name="Hurst G.D.D."/>
            <person name="Jackson A.P."/>
        </authorList>
    </citation>
    <scope>NUCLEOTIDE SEQUENCE [LARGE SCALE GENOMIC DNA]</scope>
    <source>
        <strain evidence="10">Lake Konstanz</strain>
    </source>
</reference>
<feature type="transmembrane region" description="Helical" evidence="8">
    <location>
        <begin position="267"/>
        <end position="286"/>
    </location>
</feature>
<feature type="domain" description="Major facilitator superfamily (MFS) profile" evidence="9">
    <location>
        <begin position="4"/>
        <end position="411"/>
    </location>
</feature>
<gene>
    <name evidence="10" type="primary">proP_2</name>
    <name evidence="10" type="ORF">CPBP_00330</name>
</gene>
<accession>A0A7L9RT80</accession>
<keyword evidence="7 8" id="KW-0472">Membrane</keyword>
<dbReference type="PANTHER" id="PTHR43528:SF1">
    <property type="entry name" value="ALPHA-KETOGLUTARATE PERMEASE"/>
    <property type="match status" value="1"/>
</dbReference>
<feature type="transmembrane region" description="Helical" evidence="8">
    <location>
        <begin position="230"/>
        <end position="255"/>
    </location>
</feature>
<feature type="transmembrane region" description="Helical" evidence="8">
    <location>
        <begin position="141"/>
        <end position="163"/>
    </location>
</feature>
<evidence type="ECO:0000256" key="1">
    <source>
        <dbReference type="ARBA" id="ARBA00004651"/>
    </source>
</evidence>
<evidence type="ECO:0000259" key="9">
    <source>
        <dbReference type="PROSITE" id="PS50850"/>
    </source>
</evidence>
<feature type="transmembrane region" description="Helical" evidence="8">
    <location>
        <begin position="389"/>
        <end position="410"/>
    </location>
</feature>
<keyword evidence="3" id="KW-1003">Cell membrane</keyword>
<dbReference type="InterPro" id="IPR020846">
    <property type="entry name" value="MFS_dom"/>
</dbReference>
<evidence type="ECO:0000256" key="8">
    <source>
        <dbReference type="SAM" id="Phobius"/>
    </source>
</evidence>
<keyword evidence="6 8" id="KW-1133">Transmembrane helix</keyword>
<keyword evidence="5" id="KW-0769">Symport</keyword>
<comment type="subcellular location">
    <subcellularLocation>
        <location evidence="1">Cell membrane</location>
        <topology evidence="1">Multi-pass membrane protein</topology>
    </subcellularLocation>
</comment>
<feature type="transmembrane region" description="Helical" evidence="8">
    <location>
        <begin position="12"/>
        <end position="34"/>
    </location>
</feature>
<dbReference type="Gene3D" id="1.20.1250.20">
    <property type="entry name" value="MFS general substrate transporter like domains"/>
    <property type="match status" value="1"/>
</dbReference>
<feature type="transmembrane region" description="Helical" evidence="8">
    <location>
        <begin position="76"/>
        <end position="97"/>
    </location>
</feature>
<keyword evidence="2" id="KW-0813">Transport</keyword>
<dbReference type="EMBL" id="CP054719">
    <property type="protein sequence ID" value="QOL19568.1"/>
    <property type="molecule type" value="Genomic_DNA"/>
</dbReference>
<dbReference type="GO" id="GO:0015293">
    <property type="term" value="F:symporter activity"/>
    <property type="evidence" value="ECO:0007669"/>
    <property type="project" value="UniProtKB-KW"/>
</dbReference>
<dbReference type="PROSITE" id="PS00216">
    <property type="entry name" value="SUGAR_TRANSPORT_1"/>
    <property type="match status" value="1"/>
</dbReference>
<dbReference type="AlphaFoldDB" id="A0A7L9RT80"/>
<evidence type="ECO:0000256" key="2">
    <source>
        <dbReference type="ARBA" id="ARBA00022448"/>
    </source>
</evidence>
<dbReference type="InterPro" id="IPR036259">
    <property type="entry name" value="MFS_trans_sf"/>
</dbReference>
<evidence type="ECO:0000256" key="7">
    <source>
        <dbReference type="ARBA" id="ARBA00023136"/>
    </source>
</evidence>
<dbReference type="InterPro" id="IPR005828">
    <property type="entry name" value="MFS_sugar_transport-like"/>
</dbReference>
<dbReference type="RefSeq" id="WP_350332318.1">
    <property type="nucleotide sequence ID" value="NZ_CP054719.1"/>
</dbReference>
<dbReference type="InterPro" id="IPR051084">
    <property type="entry name" value="H+-coupled_symporters"/>
</dbReference>
<dbReference type="Pfam" id="PF00083">
    <property type="entry name" value="Sugar_tr"/>
    <property type="match status" value="1"/>
</dbReference>
<evidence type="ECO:0000256" key="6">
    <source>
        <dbReference type="ARBA" id="ARBA00022989"/>
    </source>
</evidence>
<evidence type="ECO:0000256" key="3">
    <source>
        <dbReference type="ARBA" id="ARBA00022475"/>
    </source>
</evidence>
<feature type="transmembrane region" description="Helical" evidence="8">
    <location>
        <begin position="175"/>
        <end position="195"/>
    </location>
</feature>
<dbReference type="InterPro" id="IPR005829">
    <property type="entry name" value="Sugar_transporter_CS"/>
</dbReference>
<feature type="transmembrane region" description="Helical" evidence="8">
    <location>
        <begin position="103"/>
        <end position="129"/>
    </location>
</feature>
<feature type="transmembrane region" description="Helical" evidence="8">
    <location>
        <begin position="359"/>
        <end position="383"/>
    </location>
</feature>
<keyword evidence="4 8" id="KW-0812">Transmembrane</keyword>
<sequence>MVRIILSCMIGNALEWYAFVIFGFFAPTISQLFFPGSSETVGLIKAFALFGMAFIARPLGAIIFGHIGDKFSRKNALLLSIFVMAIPTVLIGCLPTYESVGVLAPVLLSILLVAQGFAIGGEFTGSMVFMIESAQPHQRGLIGSWATFSCVFGVILGSLVSLMCTTVYSPEEILAGAWRIPFVLTLAGTLVGTYIRKNVAEPKTYLDHKAERKSHAFPLKELFTEHSRSIVSVVLIDFITAIGFFLLVIFLPTYLQSPVYLGLDADYAMKINTFNMVIFALTTLVGGALSDRYGRKTVFMYVAGILLIGGYPIFQLFHVNWEFGPLVAQFILAVHIGLFFGVIPAGLSEIFPSHLRFTGLSVSHNISMALFGGSAPLLATGLIELTHDLAAPGILLMVAAVFCLMGMPLYEDKYKVKTI</sequence>
<dbReference type="PROSITE" id="PS50850">
    <property type="entry name" value="MFS"/>
    <property type="match status" value="1"/>
</dbReference>
<name>A0A7L9RT80_9PROT</name>
<feature type="transmembrane region" description="Helical" evidence="8">
    <location>
        <begin position="298"/>
        <end position="314"/>
    </location>
</feature>
<dbReference type="Proteomes" id="UP000594001">
    <property type="component" value="Chromosome"/>
</dbReference>
<dbReference type="KEGG" id="pbal:CPBP_00330"/>
<dbReference type="SUPFAM" id="SSF103473">
    <property type="entry name" value="MFS general substrate transporter"/>
    <property type="match status" value="1"/>
</dbReference>
<protein>
    <submittedName>
        <fullName evidence="10">Proline/betaine transporter</fullName>
    </submittedName>
</protein>
<keyword evidence="11" id="KW-1185">Reference proteome</keyword>